<evidence type="ECO:0000256" key="1">
    <source>
        <dbReference type="SAM" id="MobiDB-lite"/>
    </source>
</evidence>
<dbReference type="AlphaFoldDB" id="A0AAD7XF61"/>
<accession>A0AAD7XF61</accession>
<evidence type="ECO:0000313" key="2">
    <source>
        <dbReference type="EMBL" id="KAJ8599007.1"/>
    </source>
</evidence>
<name>A0AAD7XF61_9STRA</name>
<keyword evidence="3" id="KW-1185">Reference proteome</keyword>
<feature type="region of interest" description="Disordered" evidence="1">
    <location>
        <begin position="160"/>
        <end position="226"/>
    </location>
</feature>
<protein>
    <submittedName>
        <fullName evidence="2">Uncharacterized protein</fullName>
    </submittedName>
</protein>
<feature type="compositionally biased region" description="Basic and acidic residues" evidence="1">
    <location>
        <begin position="161"/>
        <end position="172"/>
    </location>
</feature>
<comment type="caution">
    <text evidence="2">The sequence shown here is derived from an EMBL/GenBank/DDBJ whole genome shotgun (WGS) entry which is preliminary data.</text>
</comment>
<sequence>MSVEGESTVPDALPEPVGERFMMSGKMEQSSAGGGGGLGVFVQGSWRDVTGIVQAHSRYSLDPMPTGFKLVDAELPPDGNYPGRMNFGAGGGAQAKKHQMVDRMALRFRRDETGVQLDGEGANRVGRYSLQGSCSRNGDAWDVELTRTYTPHARPLVVPRADGENLARKRSLDLGSTSDFEPRKPRAAAPPKGAWGAQSKKEAPTASDARKAAGAEGGKKAKKDERDGRQCVAVLFNDADTLASVYRCPNVAAARSKCAGLTQEKECAIRVSSEEGDGVLFPPVENPPPKLPQPPNLPLAPHVIVLDILSPEAKARAWKPSVCAFSTARRAANYALHCYRTCGARLKSLEWHAFEGQGNEAQPQLSLGGDGTFDATLPIPDLAALDAAAQS</sequence>
<reference evidence="2" key="1">
    <citation type="submission" date="2023-01" db="EMBL/GenBank/DDBJ databases">
        <title>Metagenome sequencing of chrysophaentin producing Chrysophaeum taylorii.</title>
        <authorList>
            <person name="Davison J."/>
            <person name="Bewley C."/>
        </authorList>
    </citation>
    <scope>NUCLEOTIDE SEQUENCE</scope>
    <source>
        <strain evidence="2">NIES-1699</strain>
    </source>
</reference>
<dbReference type="EMBL" id="JAQMWT010000594">
    <property type="protein sequence ID" value="KAJ8599007.1"/>
    <property type="molecule type" value="Genomic_DNA"/>
</dbReference>
<organism evidence="2 3">
    <name type="scientific">Chrysophaeum taylorii</name>
    <dbReference type="NCBI Taxonomy" id="2483200"/>
    <lineage>
        <taxon>Eukaryota</taxon>
        <taxon>Sar</taxon>
        <taxon>Stramenopiles</taxon>
        <taxon>Ochrophyta</taxon>
        <taxon>Pelagophyceae</taxon>
        <taxon>Pelagomonadales</taxon>
        <taxon>Pelagomonadaceae</taxon>
        <taxon>Chrysophaeum</taxon>
    </lineage>
</organism>
<evidence type="ECO:0000313" key="3">
    <source>
        <dbReference type="Proteomes" id="UP001230188"/>
    </source>
</evidence>
<dbReference type="Proteomes" id="UP001230188">
    <property type="component" value="Unassembled WGS sequence"/>
</dbReference>
<proteinExistence type="predicted"/>
<feature type="compositionally biased region" description="Basic and acidic residues" evidence="1">
    <location>
        <begin position="199"/>
        <end position="226"/>
    </location>
</feature>
<gene>
    <name evidence="2" type="ORF">CTAYLR_007671</name>
</gene>
<feature type="compositionally biased region" description="Low complexity" evidence="1">
    <location>
        <begin position="187"/>
        <end position="197"/>
    </location>
</feature>